<name>D8RFZ3_SELML</name>
<dbReference type="Proteomes" id="UP000001514">
    <property type="component" value="Unassembled WGS sequence"/>
</dbReference>
<dbReference type="HOGENOM" id="CLU_085208_0_0_1"/>
<sequence length="249" mass="27350">MEVGVEFSVRAKGLSQYSCSNPRHSTLGFGALKADRRVISTRSRNFHARVATGESQVGEVDSKVEESVLVLKAAAKSKKIPGPEVFAAFRVLEKARVDPSNFLETLGGSSGAEPRCWMLVFTSGAKVVREALKGGGGGGTYFPFTAVQQYNATTKSIQNGLYLGPLGVLEFMGRFSWSKNKLFFIFDSLSFKVGRLGPFQFAISKKEELDREPGNKDPFFIWFYADEEIVVGKGRGGGIALWVRCNRRV</sequence>
<evidence type="ECO:0000313" key="2">
    <source>
        <dbReference type="Proteomes" id="UP000001514"/>
    </source>
</evidence>
<dbReference type="OrthoDB" id="44190at2759"/>
<proteinExistence type="predicted"/>
<protein>
    <submittedName>
        <fullName evidence="1">Uncharacterized protein</fullName>
    </submittedName>
</protein>
<dbReference type="eggNOG" id="ENOG502QSU6">
    <property type="taxonomic scope" value="Eukaryota"/>
</dbReference>
<keyword evidence="2" id="KW-1185">Reference proteome</keyword>
<dbReference type="OMA" id="PRTWMLI"/>
<dbReference type="KEGG" id="smo:SELMODRAFT_270821"/>
<dbReference type="EMBL" id="GL377578">
    <property type="protein sequence ID" value="EFJ28948.1"/>
    <property type="molecule type" value="Genomic_DNA"/>
</dbReference>
<dbReference type="Gramene" id="EFJ28948">
    <property type="protein sequence ID" value="EFJ28948"/>
    <property type="gene ID" value="SELMODRAFT_270821"/>
</dbReference>
<dbReference type="PANTHER" id="PTHR35690">
    <property type="entry name" value="OS01G0363500 PROTEIN"/>
    <property type="match status" value="1"/>
</dbReference>
<gene>
    <name evidence="1" type="ORF">SELMODRAFT_270821</name>
</gene>
<dbReference type="PANTHER" id="PTHR35690:SF1">
    <property type="entry name" value="OS01G0363500 PROTEIN"/>
    <property type="match status" value="1"/>
</dbReference>
<reference evidence="1 2" key="1">
    <citation type="journal article" date="2011" name="Science">
        <title>The Selaginella genome identifies genetic changes associated with the evolution of vascular plants.</title>
        <authorList>
            <person name="Banks J.A."/>
            <person name="Nishiyama T."/>
            <person name="Hasebe M."/>
            <person name="Bowman J.L."/>
            <person name="Gribskov M."/>
            <person name="dePamphilis C."/>
            <person name="Albert V.A."/>
            <person name="Aono N."/>
            <person name="Aoyama T."/>
            <person name="Ambrose B.A."/>
            <person name="Ashton N.W."/>
            <person name="Axtell M.J."/>
            <person name="Barker E."/>
            <person name="Barker M.S."/>
            <person name="Bennetzen J.L."/>
            <person name="Bonawitz N.D."/>
            <person name="Chapple C."/>
            <person name="Cheng C."/>
            <person name="Correa L.G."/>
            <person name="Dacre M."/>
            <person name="DeBarry J."/>
            <person name="Dreyer I."/>
            <person name="Elias M."/>
            <person name="Engstrom E.M."/>
            <person name="Estelle M."/>
            <person name="Feng L."/>
            <person name="Finet C."/>
            <person name="Floyd S.K."/>
            <person name="Frommer W.B."/>
            <person name="Fujita T."/>
            <person name="Gramzow L."/>
            <person name="Gutensohn M."/>
            <person name="Harholt J."/>
            <person name="Hattori M."/>
            <person name="Heyl A."/>
            <person name="Hirai T."/>
            <person name="Hiwatashi Y."/>
            <person name="Ishikawa M."/>
            <person name="Iwata M."/>
            <person name="Karol K.G."/>
            <person name="Koehler B."/>
            <person name="Kolukisaoglu U."/>
            <person name="Kubo M."/>
            <person name="Kurata T."/>
            <person name="Lalonde S."/>
            <person name="Li K."/>
            <person name="Li Y."/>
            <person name="Litt A."/>
            <person name="Lyons E."/>
            <person name="Manning G."/>
            <person name="Maruyama T."/>
            <person name="Michael T.P."/>
            <person name="Mikami K."/>
            <person name="Miyazaki S."/>
            <person name="Morinaga S."/>
            <person name="Murata T."/>
            <person name="Mueller-Roeber B."/>
            <person name="Nelson D.R."/>
            <person name="Obara M."/>
            <person name="Oguri Y."/>
            <person name="Olmstead R.G."/>
            <person name="Onodera N."/>
            <person name="Petersen B.L."/>
            <person name="Pils B."/>
            <person name="Prigge M."/>
            <person name="Rensing S.A."/>
            <person name="Riano-Pachon D.M."/>
            <person name="Roberts A.W."/>
            <person name="Sato Y."/>
            <person name="Scheller H.V."/>
            <person name="Schulz B."/>
            <person name="Schulz C."/>
            <person name="Shakirov E.V."/>
            <person name="Shibagaki N."/>
            <person name="Shinohara N."/>
            <person name="Shippen D.E."/>
            <person name="Soerensen I."/>
            <person name="Sotooka R."/>
            <person name="Sugimoto N."/>
            <person name="Sugita M."/>
            <person name="Sumikawa N."/>
            <person name="Tanurdzic M."/>
            <person name="Theissen G."/>
            <person name="Ulvskov P."/>
            <person name="Wakazuki S."/>
            <person name="Weng J.K."/>
            <person name="Willats W.W."/>
            <person name="Wipf D."/>
            <person name="Wolf P.G."/>
            <person name="Yang L."/>
            <person name="Zimmer A.D."/>
            <person name="Zhu Q."/>
            <person name="Mitros T."/>
            <person name="Hellsten U."/>
            <person name="Loque D."/>
            <person name="Otillar R."/>
            <person name="Salamov A."/>
            <person name="Schmutz J."/>
            <person name="Shapiro H."/>
            <person name="Lindquist E."/>
            <person name="Lucas S."/>
            <person name="Rokhsar D."/>
            <person name="Grigoriev I.V."/>
        </authorList>
    </citation>
    <scope>NUCLEOTIDE SEQUENCE [LARGE SCALE GENOMIC DNA]</scope>
</reference>
<accession>D8RFZ3</accession>
<organism evidence="2">
    <name type="scientific">Selaginella moellendorffii</name>
    <name type="common">Spikemoss</name>
    <dbReference type="NCBI Taxonomy" id="88036"/>
    <lineage>
        <taxon>Eukaryota</taxon>
        <taxon>Viridiplantae</taxon>
        <taxon>Streptophyta</taxon>
        <taxon>Embryophyta</taxon>
        <taxon>Tracheophyta</taxon>
        <taxon>Lycopodiopsida</taxon>
        <taxon>Selaginellales</taxon>
        <taxon>Selaginellaceae</taxon>
        <taxon>Selaginella</taxon>
    </lineage>
</organism>
<dbReference type="InParanoid" id="D8RFZ3"/>
<dbReference type="AlphaFoldDB" id="D8RFZ3"/>
<evidence type="ECO:0000313" key="1">
    <source>
        <dbReference type="EMBL" id="EFJ28948.1"/>
    </source>
</evidence>